<dbReference type="RefSeq" id="WP_219043845.1">
    <property type="nucleotide sequence ID" value="NZ_JAHWDQ010000003.1"/>
</dbReference>
<dbReference type="Proteomes" id="UP001166291">
    <property type="component" value="Unassembled WGS sequence"/>
</dbReference>
<proteinExistence type="predicted"/>
<accession>A0ABS6VVD7</accession>
<protein>
    <submittedName>
        <fullName evidence="1">Sulfotransferase</fullName>
    </submittedName>
</protein>
<dbReference type="EMBL" id="JAHWDQ010000003">
    <property type="protein sequence ID" value="MBW2941606.1"/>
    <property type="molecule type" value="Genomic_DNA"/>
</dbReference>
<organism evidence="1 2">
    <name type="scientific">Zhongshania aquimaris</name>
    <dbReference type="NCBI Taxonomy" id="2857107"/>
    <lineage>
        <taxon>Bacteria</taxon>
        <taxon>Pseudomonadati</taxon>
        <taxon>Pseudomonadota</taxon>
        <taxon>Gammaproteobacteria</taxon>
        <taxon>Cellvibrionales</taxon>
        <taxon>Spongiibacteraceae</taxon>
        <taxon>Zhongshania</taxon>
    </lineage>
</organism>
<gene>
    <name evidence="1" type="ORF">KXJ70_12490</name>
</gene>
<dbReference type="InterPro" id="IPR052736">
    <property type="entry name" value="Stf3_sulfotransferase"/>
</dbReference>
<keyword evidence="2" id="KW-1185">Reference proteome</keyword>
<comment type="caution">
    <text evidence="1">The sequence shown here is derived from an EMBL/GenBank/DDBJ whole genome shotgun (WGS) entry which is preliminary data.</text>
</comment>
<dbReference type="PANTHER" id="PTHR36451:SF1">
    <property type="entry name" value="OMEGA-HYDROXY-BETA-DIHYDROMENAQUINONE-9 SULFOTRANSFERASE STF3"/>
    <property type="match status" value="1"/>
</dbReference>
<name>A0ABS6VVD7_9GAMM</name>
<evidence type="ECO:0000313" key="2">
    <source>
        <dbReference type="Proteomes" id="UP001166291"/>
    </source>
</evidence>
<dbReference type="Pfam" id="PF13469">
    <property type="entry name" value="Sulfotransfer_3"/>
    <property type="match status" value="1"/>
</dbReference>
<evidence type="ECO:0000313" key="1">
    <source>
        <dbReference type="EMBL" id="MBW2941606.1"/>
    </source>
</evidence>
<reference evidence="1" key="1">
    <citation type="submission" date="2021-07" db="EMBL/GenBank/DDBJ databases">
        <title>Zhongshania sp. CAU 1632 isolated from seawater.</title>
        <authorList>
            <person name="Kim W."/>
        </authorList>
    </citation>
    <scope>NUCLEOTIDE SEQUENCE</scope>
    <source>
        <strain evidence="1">CAU 1632</strain>
    </source>
</reference>
<dbReference type="PANTHER" id="PTHR36451">
    <property type="entry name" value="PAPS-DEPENDENT SULFOTRANSFERASE STF3"/>
    <property type="match status" value="1"/>
</dbReference>
<sequence length="386" mass="43907">MTMVLDSAALLAAAQEITGLSDWGDDSFCERVDQVVGIIRDANLDEAGVKLAADNIHWLLTDRLRFFADHRNYKLDEERIERPMFVTGEPRSGTTLLHALLSVDPDARALRFWELMHPSPPPGLATETDPRRAQADSEWREINTRLPTWLHSHPYNDMLGNGLPEDERTWAFDFRVLTPTAWWRVPMGMVVGGLKADPAAQYRLHKMMLQAIQHGRPKKPWVLKGFHAPRFSAFFDCYPDATVLYIHRDPVQSIASRIKMAADLTEGLTGSVDLAAQSRLHTRLGRAGFQAILDNPMIDDPRIHHVRYQDFVKDQIGTIRGFYEFSGYSLSAKAESAMRDYLKNNKGDRHGKFVYSTDLIDGDVAQLHDEFAAYRNRFGIDIEDRS</sequence>